<dbReference type="Pfam" id="PF09339">
    <property type="entry name" value="HTH_IclR"/>
    <property type="match status" value="1"/>
</dbReference>
<evidence type="ECO:0000256" key="1">
    <source>
        <dbReference type="ARBA" id="ARBA00023015"/>
    </source>
</evidence>
<evidence type="ECO:0000259" key="4">
    <source>
        <dbReference type="PROSITE" id="PS51077"/>
    </source>
</evidence>
<keyword evidence="3" id="KW-0804">Transcription</keyword>
<reference evidence="6 7" key="2">
    <citation type="submission" date="2019-09" db="EMBL/GenBank/DDBJ databases">
        <title>Mesorhizobium sp. MaA-C15 isolated from Microcystis aeruginosa.</title>
        <authorList>
            <person name="Jeong S.E."/>
            <person name="Jin H.M."/>
            <person name="Jeon C.O."/>
        </authorList>
    </citation>
    <scope>NUCLEOTIDE SEQUENCE [LARGE SCALE GENOMIC DNA]</scope>
    <source>
        <strain evidence="6 7">MaA-C15</strain>
    </source>
</reference>
<dbReference type="SUPFAM" id="SSF55781">
    <property type="entry name" value="GAF domain-like"/>
    <property type="match status" value="1"/>
</dbReference>
<dbReference type="InterPro" id="IPR036390">
    <property type="entry name" value="WH_DNA-bd_sf"/>
</dbReference>
<dbReference type="EMBL" id="VSZS01000060">
    <property type="protein sequence ID" value="TYR33195.1"/>
    <property type="molecule type" value="Genomic_DNA"/>
</dbReference>
<comment type="caution">
    <text evidence="6">The sequence shown here is derived from an EMBL/GenBank/DDBJ whole genome shotgun (WGS) entry which is preliminary data.</text>
</comment>
<dbReference type="InterPro" id="IPR014757">
    <property type="entry name" value="Tscrpt_reg_IclR_C"/>
</dbReference>
<organism evidence="6 7">
    <name type="scientific">Neoaquamicrobium microcysteis</name>
    <dbReference type="NCBI Taxonomy" id="2682781"/>
    <lineage>
        <taxon>Bacteria</taxon>
        <taxon>Pseudomonadati</taxon>
        <taxon>Pseudomonadota</taxon>
        <taxon>Alphaproteobacteria</taxon>
        <taxon>Hyphomicrobiales</taxon>
        <taxon>Phyllobacteriaceae</taxon>
        <taxon>Neoaquamicrobium</taxon>
    </lineage>
</organism>
<keyword evidence="7" id="KW-1185">Reference proteome</keyword>
<evidence type="ECO:0000313" key="7">
    <source>
        <dbReference type="Proteomes" id="UP000323258"/>
    </source>
</evidence>
<dbReference type="Gene3D" id="3.30.450.40">
    <property type="match status" value="1"/>
</dbReference>
<dbReference type="InterPro" id="IPR050707">
    <property type="entry name" value="HTH_MetabolicPath_Reg"/>
</dbReference>
<dbReference type="GO" id="GO:0003677">
    <property type="term" value="F:DNA binding"/>
    <property type="evidence" value="ECO:0007669"/>
    <property type="project" value="UniProtKB-KW"/>
</dbReference>
<dbReference type="Proteomes" id="UP000323258">
    <property type="component" value="Unassembled WGS sequence"/>
</dbReference>
<evidence type="ECO:0000256" key="2">
    <source>
        <dbReference type="ARBA" id="ARBA00023125"/>
    </source>
</evidence>
<dbReference type="InterPro" id="IPR029016">
    <property type="entry name" value="GAF-like_dom_sf"/>
</dbReference>
<feature type="domain" description="IclR-ED" evidence="5">
    <location>
        <begin position="76"/>
        <end position="260"/>
    </location>
</feature>
<dbReference type="AlphaFoldDB" id="A0A5D4H0Z8"/>
<evidence type="ECO:0000313" key="6">
    <source>
        <dbReference type="EMBL" id="TYR33195.1"/>
    </source>
</evidence>
<proteinExistence type="predicted"/>
<keyword evidence="2" id="KW-0238">DNA-binding</keyword>
<dbReference type="PANTHER" id="PTHR30136:SF34">
    <property type="entry name" value="TRANSCRIPTIONAL REGULATOR"/>
    <property type="match status" value="1"/>
</dbReference>
<dbReference type="SUPFAM" id="SSF46785">
    <property type="entry name" value="Winged helix' DNA-binding domain"/>
    <property type="match status" value="1"/>
</dbReference>
<dbReference type="GO" id="GO:0003700">
    <property type="term" value="F:DNA-binding transcription factor activity"/>
    <property type="evidence" value="ECO:0007669"/>
    <property type="project" value="TreeGrafter"/>
</dbReference>
<dbReference type="Pfam" id="PF01614">
    <property type="entry name" value="IclR_C"/>
    <property type="match status" value="1"/>
</dbReference>
<name>A0A5D4H0Z8_9HYPH</name>
<dbReference type="Gene3D" id="1.10.10.10">
    <property type="entry name" value="Winged helix-like DNA-binding domain superfamily/Winged helix DNA-binding domain"/>
    <property type="match status" value="1"/>
</dbReference>
<protein>
    <submittedName>
        <fullName evidence="6">Helix-turn-helix domain-containing protein</fullName>
    </submittedName>
</protein>
<reference evidence="6 7" key="1">
    <citation type="submission" date="2019-08" db="EMBL/GenBank/DDBJ databases">
        <authorList>
            <person name="Seo Y.L."/>
        </authorList>
    </citation>
    <scope>NUCLEOTIDE SEQUENCE [LARGE SCALE GENOMIC DNA]</scope>
    <source>
        <strain evidence="6 7">MaA-C15</strain>
    </source>
</reference>
<dbReference type="GO" id="GO:0045892">
    <property type="term" value="P:negative regulation of DNA-templated transcription"/>
    <property type="evidence" value="ECO:0007669"/>
    <property type="project" value="TreeGrafter"/>
</dbReference>
<accession>A0A5D4H0Z8</accession>
<dbReference type="RefSeq" id="WP_148914394.1">
    <property type="nucleotide sequence ID" value="NZ_VSZS01000060.1"/>
</dbReference>
<dbReference type="InterPro" id="IPR036388">
    <property type="entry name" value="WH-like_DNA-bd_sf"/>
</dbReference>
<gene>
    <name evidence="6" type="ORF">FY036_09080</name>
</gene>
<feature type="domain" description="HTH iclR-type" evidence="4">
    <location>
        <begin position="15"/>
        <end position="75"/>
    </location>
</feature>
<dbReference type="PROSITE" id="PS51077">
    <property type="entry name" value="HTH_ICLR"/>
    <property type="match status" value="1"/>
</dbReference>
<dbReference type="SMART" id="SM00346">
    <property type="entry name" value="HTH_ICLR"/>
    <property type="match status" value="1"/>
</dbReference>
<dbReference type="PANTHER" id="PTHR30136">
    <property type="entry name" value="HELIX-TURN-HELIX TRANSCRIPTIONAL REGULATOR, ICLR FAMILY"/>
    <property type="match status" value="1"/>
</dbReference>
<dbReference type="OrthoDB" id="9807558at2"/>
<evidence type="ECO:0000256" key="3">
    <source>
        <dbReference type="ARBA" id="ARBA00023163"/>
    </source>
</evidence>
<dbReference type="PROSITE" id="PS51078">
    <property type="entry name" value="ICLR_ED"/>
    <property type="match status" value="1"/>
</dbReference>
<sequence>MRDEDAKAERPSEFVEALAKGLSILESFDSQHPEMTLSDVARRVGLSPAAARRSLITLQAMGYVGQTNKRFHLRPKVMSFGSAFYFSARVDEVLQPELRHLVSTFGDASSVATLEGHDVLYVAHYSEQRARRPTATVGARYPAHATSLGRVLLAGLPDADFDRYLRDVDPVPLTKKTVVDKAQLREIVEGVREQNYSTTVDQLDYGITALAVPIRGASGRTIAALNSSGYSGLLTAEDLLKNRLPELRASAARLSQTLSRYPVLESIIGTR</sequence>
<evidence type="ECO:0000259" key="5">
    <source>
        <dbReference type="PROSITE" id="PS51078"/>
    </source>
</evidence>
<dbReference type="InterPro" id="IPR005471">
    <property type="entry name" value="Tscrpt_reg_IclR_N"/>
</dbReference>
<keyword evidence="1" id="KW-0805">Transcription regulation</keyword>